<dbReference type="AlphaFoldDB" id="A0A369TCK4"/>
<evidence type="ECO:0000313" key="3">
    <source>
        <dbReference type="Proteomes" id="UP000253941"/>
    </source>
</evidence>
<accession>A0A369TCK4</accession>
<organism evidence="2 3">
    <name type="scientific">Ferruginivarius sediminum</name>
    <dbReference type="NCBI Taxonomy" id="2661937"/>
    <lineage>
        <taxon>Bacteria</taxon>
        <taxon>Pseudomonadati</taxon>
        <taxon>Pseudomonadota</taxon>
        <taxon>Alphaproteobacteria</taxon>
        <taxon>Rhodospirillales</taxon>
        <taxon>Rhodospirillaceae</taxon>
        <taxon>Ferruginivarius</taxon>
    </lineage>
</organism>
<dbReference type="InterPro" id="IPR012902">
    <property type="entry name" value="N_methyl_site"/>
</dbReference>
<dbReference type="InterPro" id="IPR045584">
    <property type="entry name" value="Pilin-like"/>
</dbReference>
<gene>
    <name evidence="2" type="ORF">DRB17_04635</name>
</gene>
<comment type="caution">
    <text evidence="2">The sequence shown here is derived from an EMBL/GenBank/DDBJ whole genome shotgun (WGS) entry which is preliminary data.</text>
</comment>
<dbReference type="SUPFAM" id="SSF54523">
    <property type="entry name" value="Pili subunits"/>
    <property type="match status" value="1"/>
</dbReference>
<keyword evidence="3" id="KW-1185">Reference proteome</keyword>
<protein>
    <submittedName>
        <fullName evidence="2">Type II secretion system protein</fullName>
    </submittedName>
</protein>
<sequence length="138" mass="14762">MSNCANSDRPNRKGFPGGFTLLEVLIAFTIMAVALVALLQAFSTGLASTSAAEARSHLVQRAQSRLADVGAGIPLEPGVHTGHEDGFDWRADIQPFPPEAQGQEPQSLGPKLFRVEVTVIAPDGRRQGLTTLRMGEVR</sequence>
<dbReference type="EMBL" id="QPMH01000003">
    <property type="protein sequence ID" value="RDD63063.1"/>
    <property type="molecule type" value="Genomic_DNA"/>
</dbReference>
<proteinExistence type="predicted"/>
<keyword evidence="1" id="KW-0812">Transmembrane</keyword>
<reference evidence="2 3" key="1">
    <citation type="submission" date="2018-07" db="EMBL/GenBank/DDBJ databases">
        <title>Venubactetium sediminum gen. nov., sp. nov., isolated from a marine solar saltern.</title>
        <authorList>
            <person name="Wang S."/>
        </authorList>
    </citation>
    <scope>NUCLEOTIDE SEQUENCE [LARGE SCALE GENOMIC DNA]</scope>
    <source>
        <strain evidence="2 3">WD2A32</strain>
    </source>
</reference>
<dbReference type="PROSITE" id="PS00409">
    <property type="entry name" value="PROKAR_NTER_METHYL"/>
    <property type="match status" value="1"/>
</dbReference>
<evidence type="ECO:0000256" key="1">
    <source>
        <dbReference type="SAM" id="Phobius"/>
    </source>
</evidence>
<dbReference type="NCBIfam" id="TIGR02532">
    <property type="entry name" value="IV_pilin_GFxxxE"/>
    <property type="match status" value="1"/>
</dbReference>
<keyword evidence="1" id="KW-0472">Membrane</keyword>
<feature type="transmembrane region" description="Helical" evidence="1">
    <location>
        <begin position="21"/>
        <end position="42"/>
    </location>
</feature>
<dbReference type="Proteomes" id="UP000253941">
    <property type="component" value="Unassembled WGS sequence"/>
</dbReference>
<dbReference type="RefSeq" id="WP_114581013.1">
    <property type="nucleotide sequence ID" value="NZ_QPMH01000003.1"/>
</dbReference>
<evidence type="ECO:0000313" key="2">
    <source>
        <dbReference type="EMBL" id="RDD63063.1"/>
    </source>
</evidence>
<keyword evidence="1" id="KW-1133">Transmembrane helix</keyword>
<name>A0A369TCK4_9PROT</name>